<dbReference type="PROSITE" id="PS00801">
    <property type="entry name" value="TRANSKETOLASE_1"/>
    <property type="match status" value="1"/>
</dbReference>
<proteinExistence type="predicted"/>
<evidence type="ECO:0000256" key="1">
    <source>
        <dbReference type="ARBA" id="ARBA00001964"/>
    </source>
</evidence>
<comment type="cofactor">
    <cofactor evidence="1">
        <name>thiamine diphosphate</name>
        <dbReference type="ChEBI" id="CHEBI:58937"/>
    </cofactor>
</comment>
<protein>
    <submittedName>
        <fullName evidence="3">Bifunctional protein</fullName>
    </submittedName>
</protein>
<evidence type="ECO:0000313" key="4">
    <source>
        <dbReference type="Proteomes" id="UP000027632"/>
    </source>
</evidence>
<keyword evidence="4" id="KW-1185">Reference proteome</keyword>
<organism evidence="3 4">
    <name type="scientific">Streptomyces griseorubens</name>
    <dbReference type="NCBI Taxonomy" id="66897"/>
    <lineage>
        <taxon>Bacteria</taxon>
        <taxon>Bacillati</taxon>
        <taxon>Actinomycetota</taxon>
        <taxon>Actinomycetes</taxon>
        <taxon>Kitasatosporales</taxon>
        <taxon>Streptomycetaceae</taxon>
        <taxon>Streptomyces</taxon>
        <taxon>Streptomyces althioticus group</taxon>
    </lineage>
</organism>
<dbReference type="InterPro" id="IPR049557">
    <property type="entry name" value="Transketolase_CS"/>
</dbReference>
<comment type="caution">
    <text evidence="3">The sequence shown here is derived from an EMBL/GenBank/DDBJ whole genome shotgun (WGS) entry which is preliminary data.</text>
</comment>
<sequence length="456" mass="48720">MPSLHDFATWQPLLRLLRAEHADTLAAAGGHVAGRIGPAGWSVPLTRRRPQPGRAAQVSDNQEQHDAIGVVVEALREEGSGGVSFVVEASASPGTVRLHLIGAGSSSQPGIATAHPGTLLLADGALPEPVRRLPDPVPDAVTAPSADPELLRSTLHERLPDAVGSTREEIAAVEARLGVPLPPELRVLYEVVRGAYADWRDFEEPYEALGCELLPLGEVYVADAASRQVPWQFAAMEAVETWPEDAVQGLVGSPGWIVFGDNGGGDRFAVDLTPGPDGHVGQVVIISHEEHIGAMLVADSLTDMIVRRHTDGRPDRRVERPPLVAHVNRASIPSVEAAAHAGLEVLSLGVWEKEPVSLAPVFGLPRLRTLAAYPGTLADPRETARLTHLEYLELPPAEWRVLIDAGAVPKGLLAAGIISHDRRENPLWTISLANELLALYGRPLISDITVLEGTVM</sequence>
<reference evidence="3 4" key="1">
    <citation type="submission" date="2014-04" db="EMBL/GenBank/DDBJ databases">
        <title>Draft genome sequence of the novel Streptomyces griseorubens JSD-1 playing a role in carbon and nitrogen cycle.</title>
        <authorList>
            <consortium name="Shanghai Jiao Tong University"/>
            <person name="Feng H."/>
            <person name="Sun Y."/>
            <person name="Zhi Y."/>
            <person name="Mao L."/>
            <person name="Luo Y."/>
            <person name="Wei X."/>
            <person name="Zhou P."/>
        </authorList>
    </citation>
    <scope>NUCLEOTIDE SEQUENCE [LARGE SCALE GENOMIC DNA]</scope>
    <source>
        <strain evidence="3 4">JSD-1</strain>
    </source>
</reference>
<dbReference type="InterPro" id="IPR037883">
    <property type="entry name" value="Knr4/Smi1-like_sf"/>
</dbReference>
<dbReference type="EMBL" id="JJMG01000215">
    <property type="protein sequence ID" value="KEG38902.1"/>
    <property type="molecule type" value="Genomic_DNA"/>
</dbReference>
<name>A0ABR4SUN4_9ACTN</name>
<dbReference type="SMART" id="SM00860">
    <property type="entry name" value="SMI1_KNR4"/>
    <property type="match status" value="1"/>
</dbReference>
<dbReference type="SUPFAM" id="SSF160631">
    <property type="entry name" value="SMI1/KNR4-like"/>
    <property type="match status" value="1"/>
</dbReference>
<dbReference type="RefSeq" id="WP_037642661.1">
    <property type="nucleotide sequence ID" value="NZ_KL503830.1"/>
</dbReference>
<evidence type="ECO:0000313" key="3">
    <source>
        <dbReference type="EMBL" id="KEG38902.1"/>
    </source>
</evidence>
<accession>A0ABR4SUN4</accession>
<dbReference type="Pfam" id="PF09346">
    <property type="entry name" value="SMI1_KNR4"/>
    <property type="match status" value="1"/>
</dbReference>
<gene>
    <name evidence="3" type="ORF">DJ64_18590</name>
</gene>
<dbReference type="Proteomes" id="UP000027632">
    <property type="component" value="Unassembled WGS sequence"/>
</dbReference>
<dbReference type="InterPro" id="IPR018958">
    <property type="entry name" value="Knr4/Smi1-like_dom"/>
</dbReference>
<feature type="domain" description="Knr4/Smi1-like" evidence="2">
    <location>
        <begin position="164"/>
        <end position="307"/>
    </location>
</feature>
<evidence type="ECO:0000259" key="2">
    <source>
        <dbReference type="SMART" id="SM00860"/>
    </source>
</evidence>
<dbReference type="Gene3D" id="3.40.1580.10">
    <property type="entry name" value="SMI1/KNR4-like"/>
    <property type="match status" value="1"/>
</dbReference>